<dbReference type="GO" id="GO:0008094">
    <property type="term" value="F:ATP-dependent activity, acting on DNA"/>
    <property type="evidence" value="ECO:0007669"/>
    <property type="project" value="TreeGrafter"/>
</dbReference>
<organism evidence="5 6">
    <name type="scientific">Caerostris extrusa</name>
    <name type="common">Bark spider</name>
    <name type="synonym">Caerostris bankana</name>
    <dbReference type="NCBI Taxonomy" id="172846"/>
    <lineage>
        <taxon>Eukaryota</taxon>
        <taxon>Metazoa</taxon>
        <taxon>Ecdysozoa</taxon>
        <taxon>Arthropoda</taxon>
        <taxon>Chelicerata</taxon>
        <taxon>Arachnida</taxon>
        <taxon>Araneae</taxon>
        <taxon>Araneomorphae</taxon>
        <taxon>Entelegynae</taxon>
        <taxon>Araneoidea</taxon>
        <taxon>Araneidae</taxon>
        <taxon>Caerostris</taxon>
    </lineage>
</organism>
<accession>A0AAV4NGJ5</accession>
<protein>
    <submittedName>
        <fullName evidence="5">Transcription termination factor 2</fullName>
    </submittedName>
</protein>
<sequence length="106" mass="11988">MPSGGILADDMGLGKTLTMISLILKQKEENNYLAENSNCSTHATLIVCLASIIHQWNEEISKHCKTNSLQVLLYHGSKREKDIEDMKDYDVVLTTYNILLSERKAF</sequence>
<keyword evidence="3" id="KW-0067">ATP-binding</keyword>
<dbReference type="AlphaFoldDB" id="A0AAV4NGJ5"/>
<feature type="domain" description="Helicase ATP-binding" evidence="4">
    <location>
        <begin position="1"/>
        <end position="106"/>
    </location>
</feature>
<keyword evidence="6" id="KW-1185">Reference proteome</keyword>
<keyword evidence="1" id="KW-0547">Nucleotide-binding</keyword>
<evidence type="ECO:0000256" key="1">
    <source>
        <dbReference type="ARBA" id="ARBA00022741"/>
    </source>
</evidence>
<dbReference type="InterPro" id="IPR050628">
    <property type="entry name" value="SNF2_RAD54_helicase_TF"/>
</dbReference>
<dbReference type="InterPro" id="IPR038718">
    <property type="entry name" value="SNF2-like_sf"/>
</dbReference>
<dbReference type="GO" id="GO:0005524">
    <property type="term" value="F:ATP binding"/>
    <property type="evidence" value="ECO:0007669"/>
    <property type="project" value="UniProtKB-KW"/>
</dbReference>
<dbReference type="PANTHER" id="PTHR45626">
    <property type="entry name" value="TRANSCRIPTION TERMINATION FACTOR 2-RELATED"/>
    <property type="match status" value="1"/>
</dbReference>
<dbReference type="PROSITE" id="PS51192">
    <property type="entry name" value="HELICASE_ATP_BIND_1"/>
    <property type="match status" value="1"/>
</dbReference>
<evidence type="ECO:0000313" key="6">
    <source>
        <dbReference type="Proteomes" id="UP001054945"/>
    </source>
</evidence>
<keyword evidence="2" id="KW-0378">Hydrolase</keyword>
<dbReference type="SUPFAM" id="SSF52540">
    <property type="entry name" value="P-loop containing nucleoside triphosphate hydrolases"/>
    <property type="match status" value="1"/>
</dbReference>
<evidence type="ECO:0000256" key="2">
    <source>
        <dbReference type="ARBA" id="ARBA00022801"/>
    </source>
</evidence>
<evidence type="ECO:0000313" key="5">
    <source>
        <dbReference type="EMBL" id="GIX83932.1"/>
    </source>
</evidence>
<name>A0AAV4NGJ5_CAEEX</name>
<dbReference type="Pfam" id="PF00176">
    <property type="entry name" value="SNF2-rel_dom"/>
    <property type="match status" value="1"/>
</dbReference>
<comment type="caution">
    <text evidence="5">The sequence shown here is derived from an EMBL/GenBank/DDBJ whole genome shotgun (WGS) entry which is preliminary data.</text>
</comment>
<dbReference type="GO" id="GO:0016787">
    <property type="term" value="F:hydrolase activity"/>
    <property type="evidence" value="ECO:0007669"/>
    <property type="project" value="UniProtKB-KW"/>
</dbReference>
<dbReference type="InterPro" id="IPR014001">
    <property type="entry name" value="Helicase_ATP-bd"/>
</dbReference>
<dbReference type="Gene3D" id="3.40.50.10810">
    <property type="entry name" value="Tandem AAA-ATPase domain"/>
    <property type="match status" value="1"/>
</dbReference>
<evidence type="ECO:0000259" key="4">
    <source>
        <dbReference type="PROSITE" id="PS51192"/>
    </source>
</evidence>
<dbReference type="GO" id="GO:0005634">
    <property type="term" value="C:nucleus"/>
    <property type="evidence" value="ECO:0007669"/>
    <property type="project" value="TreeGrafter"/>
</dbReference>
<dbReference type="EMBL" id="BPLR01020915">
    <property type="protein sequence ID" value="GIX83932.1"/>
    <property type="molecule type" value="Genomic_DNA"/>
</dbReference>
<reference evidence="5 6" key="1">
    <citation type="submission" date="2021-06" db="EMBL/GenBank/DDBJ databases">
        <title>Caerostris extrusa draft genome.</title>
        <authorList>
            <person name="Kono N."/>
            <person name="Arakawa K."/>
        </authorList>
    </citation>
    <scope>NUCLEOTIDE SEQUENCE [LARGE SCALE GENOMIC DNA]</scope>
</reference>
<gene>
    <name evidence="5" type="primary">TTF2</name>
    <name evidence="5" type="ORF">CEXT_812711</name>
</gene>
<dbReference type="GO" id="GO:0006281">
    <property type="term" value="P:DNA repair"/>
    <property type="evidence" value="ECO:0007669"/>
    <property type="project" value="TreeGrafter"/>
</dbReference>
<dbReference type="InterPro" id="IPR000330">
    <property type="entry name" value="SNF2_N"/>
</dbReference>
<proteinExistence type="predicted"/>
<dbReference type="InterPro" id="IPR027417">
    <property type="entry name" value="P-loop_NTPase"/>
</dbReference>
<dbReference type="Proteomes" id="UP001054945">
    <property type="component" value="Unassembled WGS sequence"/>
</dbReference>
<evidence type="ECO:0000256" key="3">
    <source>
        <dbReference type="ARBA" id="ARBA00022840"/>
    </source>
</evidence>